<evidence type="ECO:0000259" key="16">
    <source>
        <dbReference type="PROSITE" id="PS50106"/>
    </source>
</evidence>
<dbReference type="SUPFAM" id="SSF50494">
    <property type="entry name" value="Trypsin-like serine proteases"/>
    <property type="match status" value="1"/>
</dbReference>
<dbReference type="Proteomes" id="UP000239772">
    <property type="component" value="Unassembled WGS sequence"/>
</dbReference>
<feature type="active site" description="Charge relay system" evidence="14">
    <location>
        <position position="159"/>
    </location>
</feature>
<dbReference type="NCBIfam" id="TIGR02037">
    <property type="entry name" value="degP_htrA_DO"/>
    <property type="match status" value="1"/>
</dbReference>
<keyword evidence="12" id="KW-0346">Stress response</keyword>
<feature type="binding site" evidence="15">
    <location>
        <begin position="260"/>
        <end position="262"/>
    </location>
    <ligand>
        <name>substrate</name>
    </ligand>
</feature>
<evidence type="ECO:0000256" key="8">
    <source>
        <dbReference type="ARBA" id="ARBA00022737"/>
    </source>
</evidence>
<comment type="catalytic activity">
    <reaction evidence="1">
        <text>Acts on substrates that are at least partially unfolded. The cleavage site P1 residue is normally between a pair of hydrophobic residues, such as Val-|-Val.</text>
        <dbReference type="EC" id="3.4.21.107"/>
    </reaction>
</comment>
<evidence type="ECO:0000256" key="1">
    <source>
        <dbReference type="ARBA" id="ARBA00001772"/>
    </source>
</evidence>
<sequence>MTQETSPTNTPRRRLSVRAGLLAGACAIAVVGAGVTHYSDFPVAIANAQSAQPQGGQSLGGPPSFANAVDRVKPAVVSVKVKVESAAVRGGDIANGDGEDNGLPPNLPPGLRDFFRQFGEPNGGGMPHGQMRPRGHQYSQAQGSGFFISPDGYIVTNNHVVEHGVEVQVTMDDGKTLDAKVIGTDPKTDLALLKVKQPGTYPFVKFAKAQPRVGDWVIAVGNPFGLGGTVTAGIVSARGRDIGSGPYDDYLQIDAAVNRGNSGGPTFDMNGEVVGVNTAIYSPSGGNVGIAFAIPTEVAANVVESLKDTGSVARGFIGVQIQPVTSEIADSLGLKDAKGALVAEAQPGPASDAGIKAGDVIVSVDGDKVAGPKELSRRIGSMKPGDKAEITYIRDGREQTVTLKLAALPNDKTARADAQDENAAPAGGFGLALAPASSVDGAGSQGVVVTQVDPEGPGAQQGVKQGDVILEVAGHAVSSPSEVKQALADARKGGKKAVLLRLKTGKDSRFVALAFPKKDRG</sequence>
<dbReference type="CDD" id="cd10839">
    <property type="entry name" value="cpPDZ1_DegP-like"/>
    <property type="match status" value="1"/>
</dbReference>
<evidence type="ECO:0000256" key="7">
    <source>
        <dbReference type="ARBA" id="ARBA00022729"/>
    </source>
</evidence>
<dbReference type="PANTHER" id="PTHR22939">
    <property type="entry name" value="SERINE PROTEASE FAMILY S1C HTRA-RELATED"/>
    <property type="match status" value="1"/>
</dbReference>
<name>A0A2T1HS95_9HYPH</name>
<feature type="active site" description="Charge relay system" evidence="14">
    <location>
        <position position="189"/>
    </location>
</feature>
<dbReference type="RefSeq" id="WP_106337530.1">
    <property type="nucleotide sequence ID" value="NZ_PVZS01000013.1"/>
</dbReference>
<keyword evidence="6" id="KW-0645">Protease</keyword>
<keyword evidence="11" id="KW-0720">Serine protease</keyword>
<evidence type="ECO:0000256" key="13">
    <source>
        <dbReference type="ARBA" id="ARBA00032850"/>
    </source>
</evidence>
<protein>
    <recommendedName>
        <fullName evidence="5">Probable periplasmic serine endoprotease DegP-like</fullName>
        <ecNumber evidence="4">3.4.21.107</ecNumber>
    </recommendedName>
    <alternativeName>
        <fullName evidence="13">Protease Do</fullName>
    </alternativeName>
</protein>
<dbReference type="Pfam" id="PF13180">
    <property type="entry name" value="PDZ_2"/>
    <property type="match status" value="1"/>
</dbReference>
<keyword evidence="9" id="KW-0574">Periplasm</keyword>
<evidence type="ECO:0000256" key="15">
    <source>
        <dbReference type="PIRSR" id="PIRSR611782-2"/>
    </source>
</evidence>
<dbReference type="GO" id="GO:0006508">
    <property type="term" value="P:proteolysis"/>
    <property type="evidence" value="ECO:0007669"/>
    <property type="project" value="UniProtKB-KW"/>
</dbReference>
<keyword evidence="8" id="KW-0677">Repeat</keyword>
<comment type="subcellular location">
    <subcellularLocation>
        <location evidence="2">Periplasm</location>
    </subcellularLocation>
</comment>
<gene>
    <name evidence="17" type="ORF">SLNSH_13500</name>
</gene>
<evidence type="ECO:0000313" key="18">
    <source>
        <dbReference type="Proteomes" id="UP000239772"/>
    </source>
</evidence>
<dbReference type="AlphaFoldDB" id="A0A2T1HS95"/>
<keyword evidence="18" id="KW-1185">Reference proteome</keyword>
<organism evidence="17 18">
    <name type="scientific">Alsobacter soli</name>
    <dbReference type="NCBI Taxonomy" id="2109933"/>
    <lineage>
        <taxon>Bacteria</taxon>
        <taxon>Pseudomonadati</taxon>
        <taxon>Pseudomonadota</taxon>
        <taxon>Alphaproteobacteria</taxon>
        <taxon>Hyphomicrobiales</taxon>
        <taxon>Alsobacteraceae</taxon>
        <taxon>Alsobacter</taxon>
    </lineage>
</organism>
<evidence type="ECO:0000256" key="3">
    <source>
        <dbReference type="ARBA" id="ARBA00010541"/>
    </source>
</evidence>
<evidence type="ECO:0000256" key="5">
    <source>
        <dbReference type="ARBA" id="ARBA00013958"/>
    </source>
</evidence>
<dbReference type="SUPFAM" id="SSF50156">
    <property type="entry name" value="PDZ domain-like"/>
    <property type="match status" value="2"/>
</dbReference>
<evidence type="ECO:0000256" key="10">
    <source>
        <dbReference type="ARBA" id="ARBA00022801"/>
    </source>
</evidence>
<proteinExistence type="inferred from homology"/>
<keyword evidence="10" id="KW-0378">Hydrolase</keyword>
<feature type="domain" description="PDZ" evidence="16">
    <location>
        <begin position="302"/>
        <end position="371"/>
    </location>
</feature>
<dbReference type="InterPro" id="IPR041489">
    <property type="entry name" value="PDZ_6"/>
</dbReference>
<comment type="caution">
    <text evidence="17">The sequence shown here is derived from an EMBL/GenBank/DDBJ whole genome shotgun (WGS) entry which is preliminary data.</text>
</comment>
<dbReference type="EC" id="3.4.21.107" evidence="4"/>
<dbReference type="PROSITE" id="PS50106">
    <property type="entry name" value="PDZ"/>
    <property type="match status" value="2"/>
</dbReference>
<dbReference type="Pfam" id="PF17820">
    <property type="entry name" value="PDZ_6"/>
    <property type="match status" value="1"/>
</dbReference>
<evidence type="ECO:0000256" key="14">
    <source>
        <dbReference type="PIRSR" id="PIRSR611782-1"/>
    </source>
</evidence>
<dbReference type="SMART" id="SM00228">
    <property type="entry name" value="PDZ"/>
    <property type="match status" value="2"/>
</dbReference>
<evidence type="ECO:0000256" key="11">
    <source>
        <dbReference type="ARBA" id="ARBA00022825"/>
    </source>
</evidence>
<dbReference type="EMBL" id="PVZS01000013">
    <property type="protein sequence ID" value="PSC04506.1"/>
    <property type="molecule type" value="Genomic_DNA"/>
</dbReference>
<accession>A0A2T1HS95</accession>
<reference evidence="18" key="1">
    <citation type="submission" date="2018-03" db="EMBL/GenBank/DDBJ databases">
        <authorList>
            <person name="Sun L."/>
            <person name="Liu H."/>
            <person name="Chen W."/>
            <person name="Huang K."/>
            <person name="Liu W."/>
            <person name="Gao X."/>
        </authorList>
    </citation>
    <scope>NUCLEOTIDE SEQUENCE [LARGE SCALE GENOMIC DNA]</scope>
    <source>
        <strain evidence="18">SH9</strain>
    </source>
</reference>
<dbReference type="OrthoDB" id="9758917at2"/>
<feature type="domain" description="PDZ" evidence="16">
    <location>
        <begin position="427"/>
        <end position="505"/>
    </location>
</feature>
<dbReference type="PRINTS" id="PR00834">
    <property type="entry name" value="PROTEASES2C"/>
</dbReference>
<dbReference type="Gene3D" id="2.30.42.10">
    <property type="match status" value="2"/>
</dbReference>
<evidence type="ECO:0000256" key="6">
    <source>
        <dbReference type="ARBA" id="ARBA00022670"/>
    </source>
</evidence>
<evidence type="ECO:0000256" key="2">
    <source>
        <dbReference type="ARBA" id="ARBA00004418"/>
    </source>
</evidence>
<evidence type="ECO:0000256" key="4">
    <source>
        <dbReference type="ARBA" id="ARBA00013035"/>
    </source>
</evidence>
<evidence type="ECO:0000256" key="9">
    <source>
        <dbReference type="ARBA" id="ARBA00022764"/>
    </source>
</evidence>
<dbReference type="Gene3D" id="2.40.10.120">
    <property type="match status" value="1"/>
</dbReference>
<dbReference type="InterPro" id="IPR009003">
    <property type="entry name" value="Peptidase_S1_PA"/>
</dbReference>
<evidence type="ECO:0000256" key="12">
    <source>
        <dbReference type="ARBA" id="ARBA00023016"/>
    </source>
</evidence>
<dbReference type="GO" id="GO:0004252">
    <property type="term" value="F:serine-type endopeptidase activity"/>
    <property type="evidence" value="ECO:0007669"/>
    <property type="project" value="InterPro"/>
</dbReference>
<feature type="active site" description="Charge relay system" evidence="14">
    <location>
        <position position="262"/>
    </location>
</feature>
<dbReference type="FunFam" id="2.40.10.120:FF:000007">
    <property type="entry name" value="Periplasmic serine endoprotease DegP-like"/>
    <property type="match status" value="1"/>
</dbReference>
<feature type="binding site" evidence="15">
    <location>
        <position position="159"/>
    </location>
    <ligand>
        <name>substrate</name>
    </ligand>
</feature>
<keyword evidence="7" id="KW-0732">Signal</keyword>
<dbReference type="InterPro" id="IPR036034">
    <property type="entry name" value="PDZ_sf"/>
</dbReference>
<dbReference type="PANTHER" id="PTHR22939:SF130">
    <property type="entry name" value="PERIPLASMIC SERINE ENDOPROTEASE DEGP-LIKE-RELATED"/>
    <property type="match status" value="1"/>
</dbReference>
<dbReference type="InterPro" id="IPR011782">
    <property type="entry name" value="Pept_S1C_Do"/>
</dbReference>
<dbReference type="InterPro" id="IPR001478">
    <property type="entry name" value="PDZ"/>
</dbReference>
<evidence type="ECO:0000313" key="17">
    <source>
        <dbReference type="EMBL" id="PSC04506.1"/>
    </source>
</evidence>
<dbReference type="Pfam" id="PF13365">
    <property type="entry name" value="Trypsin_2"/>
    <property type="match status" value="1"/>
</dbReference>
<comment type="similarity">
    <text evidence="3">Belongs to the peptidase S1C family.</text>
</comment>
<dbReference type="InterPro" id="IPR001940">
    <property type="entry name" value="Peptidase_S1C"/>
</dbReference>
<dbReference type="GO" id="GO:0042597">
    <property type="term" value="C:periplasmic space"/>
    <property type="evidence" value="ECO:0007669"/>
    <property type="project" value="UniProtKB-SubCell"/>
</dbReference>
<feature type="binding site" evidence="15">
    <location>
        <position position="189"/>
    </location>
    <ligand>
        <name>substrate</name>
    </ligand>
</feature>